<name>A0A9X6NFI1_HYPEX</name>
<evidence type="ECO:0000256" key="6">
    <source>
        <dbReference type="ARBA" id="ARBA00023136"/>
    </source>
</evidence>
<evidence type="ECO:0000256" key="4">
    <source>
        <dbReference type="ARBA" id="ARBA00022989"/>
    </source>
</evidence>
<dbReference type="Pfam" id="PF00001">
    <property type="entry name" value="7tm_1"/>
    <property type="match status" value="1"/>
</dbReference>
<dbReference type="PANTHER" id="PTHR24229:SF40">
    <property type="entry name" value="ALLATOSTATIN C RECEPTOR 1-RELATED"/>
    <property type="match status" value="1"/>
</dbReference>
<keyword evidence="6 9" id="KW-0472">Membrane</keyword>
<evidence type="ECO:0000313" key="11">
    <source>
        <dbReference type="EMBL" id="OWA52093.1"/>
    </source>
</evidence>
<comment type="caution">
    <text evidence="11">The sequence shown here is derived from an EMBL/GenBank/DDBJ whole genome shotgun (WGS) entry which is preliminary data.</text>
</comment>
<dbReference type="GO" id="GO:0004930">
    <property type="term" value="F:G protein-coupled receptor activity"/>
    <property type="evidence" value="ECO:0007669"/>
    <property type="project" value="UniProtKB-KW"/>
</dbReference>
<dbReference type="CDD" id="cd00637">
    <property type="entry name" value="7tm_classA_rhodopsin-like"/>
    <property type="match status" value="1"/>
</dbReference>
<dbReference type="Gene3D" id="1.20.1070.10">
    <property type="entry name" value="Rhodopsin 7-helix transmembrane proteins"/>
    <property type="match status" value="1"/>
</dbReference>
<evidence type="ECO:0000256" key="8">
    <source>
        <dbReference type="ARBA" id="ARBA00023224"/>
    </source>
</evidence>
<dbReference type="Proteomes" id="UP000192578">
    <property type="component" value="Unassembled WGS sequence"/>
</dbReference>
<proteinExistence type="predicted"/>
<sequence length="375" mass="42121">RHPAFRALGRVWYAVFDDRQPGPGSQNTFSLFRGLMLGQDMRRCRLLIAPHCACIYVRLVPARLYRQLHRPIPLRPRSAWQLSPVLLPVSLKCLKWKMNLSGKDKAFEGTTTGAAMIISNWLDVLLAVNRLVAICIPLRYRAFSQRRNTLAILAVLWVFAVTTTGLSGIFEIGGRYITSPAGQCVFVGRDAFASFQYIFSSFVPTAIVGIIAVLIIARTASRSVHSRVEIDVLRLGPRDRSQQYRLGPQAQRRLGLAKMLLVSFLLSFLTGLPMMIIMNSYPQLLQRELMATLWLRIFGVAPFTLNPFVFYAMNKDFRKGLLALFDSRPSTDTASVLLETNGKTFGRSLEMKTISMKSRLVTLDLEGSSETVLTV</sequence>
<evidence type="ECO:0000256" key="1">
    <source>
        <dbReference type="ARBA" id="ARBA00004651"/>
    </source>
</evidence>
<organism evidence="11 12">
    <name type="scientific">Hypsibius exemplaris</name>
    <name type="common">Freshwater tardigrade</name>
    <dbReference type="NCBI Taxonomy" id="2072580"/>
    <lineage>
        <taxon>Eukaryota</taxon>
        <taxon>Metazoa</taxon>
        <taxon>Ecdysozoa</taxon>
        <taxon>Tardigrada</taxon>
        <taxon>Eutardigrada</taxon>
        <taxon>Parachela</taxon>
        <taxon>Hypsibioidea</taxon>
        <taxon>Hypsibiidae</taxon>
        <taxon>Hypsibius</taxon>
    </lineage>
</organism>
<feature type="transmembrane region" description="Helical" evidence="9">
    <location>
        <begin position="293"/>
        <end position="313"/>
    </location>
</feature>
<keyword evidence="4 9" id="KW-1133">Transmembrane helix</keyword>
<dbReference type="AlphaFoldDB" id="A0A9X6NFI1"/>
<feature type="transmembrane region" description="Helical" evidence="9">
    <location>
        <begin position="197"/>
        <end position="217"/>
    </location>
</feature>
<feature type="transmembrane region" description="Helical" evidence="9">
    <location>
        <begin position="259"/>
        <end position="281"/>
    </location>
</feature>
<evidence type="ECO:0000256" key="7">
    <source>
        <dbReference type="ARBA" id="ARBA00023170"/>
    </source>
</evidence>
<dbReference type="InterPro" id="IPR000276">
    <property type="entry name" value="GPCR_Rhodpsn"/>
</dbReference>
<keyword evidence="2" id="KW-1003">Cell membrane</keyword>
<evidence type="ECO:0000256" key="9">
    <source>
        <dbReference type="SAM" id="Phobius"/>
    </source>
</evidence>
<dbReference type="GO" id="GO:0043005">
    <property type="term" value="C:neuron projection"/>
    <property type="evidence" value="ECO:0007669"/>
    <property type="project" value="TreeGrafter"/>
</dbReference>
<keyword evidence="7" id="KW-0675">Receptor</keyword>
<dbReference type="OrthoDB" id="5825164at2759"/>
<accession>A0A9X6NFI1</accession>
<reference evidence="12" key="1">
    <citation type="submission" date="2017-01" db="EMBL/GenBank/DDBJ databases">
        <title>Comparative genomics of anhydrobiosis in the tardigrade Hypsibius dujardini.</title>
        <authorList>
            <person name="Yoshida Y."/>
            <person name="Koutsovoulos G."/>
            <person name="Laetsch D."/>
            <person name="Stevens L."/>
            <person name="Kumar S."/>
            <person name="Horikawa D."/>
            <person name="Ishino K."/>
            <person name="Komine S."/>
            <person name="Tomita M."/>
            <person name="Blaxter M."/>
            <person name="Arakawa K."/>
        </authorList>
    </citation>
    <scope>NUCLEOTIDE SEQUENCE [LARGE SCALE GENOMIC DNA]</scope>
    <source>
        <strain evidence="12">Z151</strain>
    </source>
</reference>
<feature type="transmembrane region" description="Helical" evidence="9">
    <location>
        <begin position="149"/>
        <end position="170"/>
    </location>
</feature>
<feature type="domain" description="G-protein coupled receptors family 1 profile" evidence="10">
    <location>
        <begin position="119"/>
        <end position="310"/>
    </location>
</feature>
<protein>
    <recommendedName>
        <fullName evidence="10">G-protein coupled receptors family 1 profile domain-containing protein</fullName>
    </recommendedName>
</protein>
<evidence type="ECO:0000313" key="12">
    <source>
        <dbReference type="Proteomes" id="UP000192578"/>
    </source>
</evidence>
<gene>
    <name evidence="11" type="ORF">BV898_16556</name>
</gene>
<evidence type="ECO:0000256" key="3">
    <source>
        <dbReference type="ARBA" id="ARBA00022692"/>
    </source>
</evidence>
<keyword evidence="8" id="KW-0807">Transducer</keyword>
<dbReference type="SUPFAM" id="SSF81321">
    <property type="entry name" value="Family A G protein-coupled receptor-like"/>
    <property type="match status" value="1"/>
</dbReference>
<dbReference type="GO" id="GO:0042277">
    <property type="term" value="F:peptide binding"/>
    <property type="evidence" value="ECO:0007669"/>
    <property type="project" value="TreeGrafter"/>
</dbReference>
<feature type="non-terminal residue" evidence="11">
    <location>
        <position position="1"/>
    </location>
</feature>
<dbReference type="InterPro" id="IPR017452">
    <property type="entry name" value="GPCR_Rhodpsn_7TM"/>
</dbReference>
<evidence type="ECO:0000256" key="2">
    <source>
        <dbReference type="ARBA" id="ARBA00022475"/>
    </source>
</evidence>
<dbReference type="GO" id="GO:0005886">
    <property type="term" value="C:plasma membrane"/>
    <property type="evidence" value="ECO:0007669"/>
    <property type="project" value="UniProtKB-SubCell"/>
</dbReference>
<keyword evidence="3 9" id="KW-0812">Transmembrane</keyword>
<evidence type="ECO:0000259" key="10">
    <source>
        <dbReference type="PROSITE" id="PS50262"/>
    </source>
</evidence>
<comment type="subcellular location">
    <subcellularLocation>
        <location evidence="1">Cell membrane</location>
        <topology evidence="1">Multi-pass membrane protein</topology>
    </subcellularLocation>
</comment>
<dbReference type="PROSITE" id="PS50262">
    <property type="entry name" value="G_PROTEIN_RECEP_F1_2"/>
    <property type="match status" value="1"/>
</dbReference>
<keyword evidence="5" id="KW-0297">G-protein coupled receptor</keyword>
<keyword evidence="12" id="KW-1185">Reference proteome</keyword>
<evidence type="ECO:0000256" key="5">
    <source>
        <dbReference type="ARBA" id="ARBA00023040"/>
    </source>
</evidence>
<dbReference type="PANTHER" id="PTHR24229">
    <property type="entry name" value="NEUROPEPTIDES RECEPTOR"/>
    <property type="match status" value="1"/>
</dbReference>
<dbReference type="EMBL" id="MTYJ01000251">
    <property type="protein sequence ID" value="OWA52093.1"/>
    <property type="molecule type" value="Genomic_DNA"/>
</dbReference>